<keyword evidence="4" id="KW-1185">Reference proteome</keyword>
<evidence type="ECO:0000256" key="1">
    <source>
        <dbReference type="SAM" id="MobiDB-lite"/>
    </source>
</evidence>
<dbReference type="RefSeq" id="WP_126381517.1">
    <property type="nucleotide sequence ID" value="NZ_LR134350.1"/>
</dbReference>
<gene>
    <name evidence="3" type="primary">qorB</name>
    <name evidence="3" type="ORF">NCTC11636_00347</name>
</gene>
<sequence>MSAASPDHPVNPADSADPASPGPASPAPAHAPALALTGVTGYLGGTVARRLAEAGTPLRLLARRPQAAPRVPGSCALPITYSDTPRVRAVLEGVRTLLMVSAHESPSRVEEHRGLISAARAAGVEHVVYTSFYGASTEAVFTLSRDHALTEEALAASGMEVTILRDNFYTDFFVDLCTQGGEIRGPAGQGVCSTVTRADVAEVAAAVLSDPGRWRGRVLDLTGPEDLSMEDITRAVSRRLGRPVPYVDQTLEEAYATRRAWPAEQWEYDAWVSTYTAVRDGEQSGVSGAVEEVLGRGPQSLEDYLDRALTSPPADGSR</sequence>
<dbReference type="AlphaFoldDB" id="A0A448HE95"/>
<dbReference type="InterPro" id="IPR051604">
    <property type="entry name" value="Ergot_Alk_Oxidoreductase"/>
</dbReference>
<dbReference type="Gene3D" id="3.40.50.720">
    <property type="entry name" value="NAD(P)-binding Rossmann-like Domain"/>
    <property type="match status" value="1"/>
</dbReference>
<dbReference type="Proteomes" id="UP000266895">
    <property type="component" value="Chromosome"/>
</dbReference>
<dbReference type="SUPFAM" id="SSF51735">
    <property type="entry name" value="NAD(P)-binding Rossmann-fold domains"/>
    <property type="match status" value="1"/>
</dbReference>
<proteinExistence type="predicted"/>
<feature type="domain" description="NAD(P)-binding" evidence="2">
    <location>
        <begin position="38"/>
        <end position="211"/>
    </location>
</feature>
<dbReference type="EMBL" id="LR134350">
    <property type="protein sequence ID" value="VEG26096.1"/>
    <property type="molecule type" value="Genomic_DNA"/>
</dbReference>
<feature type="region of interest" description="Disordered" evidence="1">
    <location>
        <begin position="1"/>
        <end position="31"/>
    </location>
</feature>
<dbReference type="PANTHER" id="PTHR43162">
    <property type="match status" value="1"/>
</dbReference>
<dbReference type="KEGG" id="ahw:NCTC11636_00347"/>
<keyword evidence="3" id="KW-0560">Oxidoreductase</keyword>
<dbReference type="GO" id="GO:0003955">
    <property type="term" value="F:NAD(P)H dehydrogenase (quinone) activity"/>
    <property type="evidence" value="ECO:0007669"/>
    <property type="project" value="UniProtKB-EC"/>
</dbReference>
<evidence type="ECO:0000259" key="2">
    <source>
        <dbReference type="Pfam" id="PF13460"/>
    </source>
</evidence>
<dbReference type="PANTHER" id="PTHR43162:SF1">
    <property type="entry name" value="PRESTALK A DIFFERENTIATION PROTEIN A"/>
    <property type="match status" value="1"/>
</dbReference>
<dbReference type="InterPro" id="IPR016040">
    <property type="entry name" value="NAD(P)-bd_dom"/>
</dbReference>
<evidence type="ECO:0000313" key="4">
    <source>
        <dbReference type="Proteomes" id="UP000266895"/>
    </source>
</evidence>
<dbReference type="OrthoDB" id="3243290at2"/>
<protein>
    <submittedName>
        <fullName evidence="3">Quinone oxidoreductase 2</fullName>
        <ecNumber evidence="3">1.6.5.2</ecNumber>
    </submittedName>
</protein>
<dbReference type="Pfam" id="PF13460">
    <property type="entry name" value="NAD_binding_10"/>
    <property type="match status" value="1"/>
</dbReference>
<accession>A0A448HE95</accession>
<dbReference type="EC" id="1.6.5.2" evidence="3"/>
<dbReference type="Gene3D" id="3.90.25.10">
    <property type="entry name" value="UDP-galactose 4-epimerase, domain 1"/>
    <property type="match status" value="1"/>
</dbReference>
<organism evidence="3 4">
    <name type="scientific">Actinomyces howellii</name>
    <dbReference type="NCBI Taxonomy" id="52771"/>
    <lineage>
        <taxon>Bacteria</taxon>
        <taxon>Bacillati</taxon>
        <taxon>Actinomycetota</taxon>
        <taxon>Actinomycetes</taxon>
        <taxon>Actinomycetales</taxon>
        <taxon>Actinomycetaceae</taxon>
        <taxon>Actinomyces</taxon>
    </lineage>
</organism>
<evidence type="ECO:0000313" key="3">
    <source>
        <dbReference type="EMBL" id="VEG26096.1"/>
    </source>
</evidence>
<name>A0A448HE95_9ACTO</name>
<dbReference type="InterPro" id="IPR036291">
    <property type="entry name" value="NAD(P)-bd_dom_sf"/>
</dbReference>
<reference evidence="3 4" key="1">
    <citation type="submission" date="2018-12" db="EMBL/GenBank/DDBJ databases">
        <authorList>
            <consortium name="Pathogen Informatics"/>
        </authorList>
    </citation>
    <scope>NUCLEOTIDE SEQUENCE [LARGE SCALE GENOMIC DNA]</scope>
    <source>
        <strain evidence="3 4">NCTC11636</strain>
    </source>
</reference>